<proteinExistence type="predicted"/>
<keyword evidence="2" id="KW-1185">Reference proteome</keyword>
<evidence type="ECO:0000256" key="1">
    <source>
        <dbReference type="SAM" id="MobiDB-lite"/>
    </source>
</evidence>
<feature type="compositionally biased region" description="Basic and acidic residues" evidence="1">
    <location>
        <begin position="93"/>
        <end position="104"/>
    </location>
</feature>
<dbReference type="WBParaSite" id="jg21745">
    <property type="protein sequence ID" value="jg21745"/>
    <property type="gene ID" value="jg21745"/>
</dbReference>
<feature type="compositionally biased region" description="Polar residues" evidence="1">
    <location>
        <begin position="77"/>
        <end position="90"/>
    </location>
</feature>
<dbReference type="AlphaFoldDB" id="A0A915DMW5"/>
<sequence>MSVAAAATAQPMSSNANGSGPPDAKKFRFSLPTQVVVQQPLFNLHGHSSPDAVQPKAPSHEGQHLFSDQSLVDEPRSCSNNNNEDLNSPDQDIEVKPEIEDQRESSSSPTFNATPTCTNSFEDENESCGTKSEQNTFSATDDFFKVLDIKPLP</sequence>
<protein>
    <submittedName>
        <fullName evidence="3">Uncharacterized protein</fullName>
    </submittedName>
</protein>
<dbReference type="Proteomes" id="UP000887574">
    <property type="component" value="Unplaced"/>
</dbReference>
<name>A0A915DMW5_9BILA</name>
<feature type="compositionally biased region" description="Polar residues" evidence="1">
    <location>
        <begin position="105"/>
        <end position="120"/>
    </location>
</feature>
<reference evidence="3" key="1">
    <citation type="submission" date="2022-11" db="UniProtKB">
        <authorList>
            <consortium name="WormBaseParasite"/>
        </authorList>
    </citation>
    <scope>IDENTIFICATION</scope>
</reference>
<accession>A0A915DMW5</accession>
<feature type="region of interest" description="Disordered" evidence="1">
    <location>
        <begin position="1"/>
        <end position="135"/>
    </location>
</feature>
<evidence type="ECO:0000313" key="2">
    <source>
        <dbReference type="Proteomes" id="UP000887574"/>
    </source>
</evidence>
<organism evidence="2 3">
    <name type="scientific">Ditylenchus dipsaci</name>
    <dbReference type="NCBI Taxonomy" id="166011"/>
    <lineage>
        <taxon>Eukaryota</taxon>
        <taxon>Metazoa</taxon>
        <taxon>Ecdysozoa</taxon>
        <taxon>Nematoda</taxon>
        <taxon>Chromadorea</taxon>
        <taxon>Rhabditida</taxon>
        <taxon>Tylenchina</taxon>
        <taxon>Tylenchomorpha</taxon>
        <taxon>Sphaerularioidea</taxon>
        <taxon>Anguinidae</taxon>
        <taxon>Anguininae</taxon>
        <taxon>Ditylenchus</taxon>
    </lineage>
</organism>
<feature type="compositionally biased region" description="Polar residues" evidence="1">
    <location>
        <begin position="31"/>
        <end position="41"/>
    </location>
</feature>
<evidence type="ECO:0000313" key="3">
    <source>
        <dbReference type="WBParaSite" id="jg21745"/>
    </source>
</evidence>